<feature type="active site" evidence="4">
    <location>
        <position position="172"/>
    </location>
</feature>
<proteinExistence type="inferred from homology"/>
<dbReference type="Gene3D" id="3.40.50.720">
    <property type="entry name" value="NAD(P)-binding Rossmann-like Domain"/>
    <property type="match status" value="1"/>
</dbReference>
<protein>
    <submittedName>
        <fullName evidence="7">3-hydroxyisobutyrate dehydrogenase/2-hydroxy-3-oxopropionate reductase</fullName>
        <ecNumber evidence="7">1.1.1.31</ecNumber>
        <ecNumber evidence="7">1.1.1.60</ecNumber>
    </submittedName>
</protein>
<dbReference type="Pfam" id="PF03446">
    <property type="entry name" value="NAD_binding_2"/>
    <property type="match status" value="1"/>
</dbReference>
<dbReference type="EMBL" id="LOCQ01000049">
    <property type="protein sequence ID" value="OBV40093.1"/>
    <property type="molecule type" value="Genomic_DNA"/>
</dbReference>
<evidence type="ECO:0000313" key="8">
    <source>
        <dbReference type="Proteomes" id="UP000092713"/>
    </source>
</evidence>
<feature type="domain" description="6-phosphogluconate dehydrogenase NADP-binding" evidence="5">
    <location>
        <begin position="3"/>
        <end position="163"/>
    </location>
</feature>
<dbReference type="GO" id="GO:0008442">
    <property type="term" value="F:3-hydroxyisobutyrate dehydrogenase activity"/>
    <property type="evidence" value="ECO:0007669"/>
    <property type="project" value="UniProtKB-EC"/>
</dbReference>
<keyword evidence="3" id="KW-0520">NAD</keyword>
<dbReference type="GO" id="GO:0008679">
    <property type="term" value="F:2-hydroxy-3-oxopropionate reductase activity"/>
    <property type="evidence" value="ECO:0007669"/>
    <property type="project" value="UniProtKB-EC"/>
</dbReference>
<dbReference type="Gene3D" id="1.10.1040.10">
    <property type="entry name" value="N-(1-d-carboxylethyl)-l-norvaline Dehydrogenase, domain 2"/>
    <property type="match status" value="1"/>
</dbReference>
<evidence type="ECO:0000259" key="5">
    <source>
        <dbReference type="Pfam" id="PF03446"/>
    </source>
</evidence>
<dbReference type="SUPFAM" id="SSF51735">
    <property type="entry name" value="NAD(P)-binding Rossmann-fold domains"/>
    <property type="match status" value="1"/>
</dbReference>
<dbReference type="STRING" id="1747903.ASR47_10146"/>
<accession>A0A1A7C700</accession>
<dbReference type="PANTHER" id="PTHR43060:SF15">
    <property type="entry name" value="3-HYDROXYISOBUTYRATE DEHYDROGENASE-LIKE 1, MITOCHONDRIAL-RELATED"/>
    <property type="match status" value="1"/>
</dbReference>
<dbReference type="InterPro" id="IPR008927">
    <property type="entry name" value="6-PGluconate_DH-like_C_sf"/>
</dbReference>
<dbReference type="InterPro" id="IPR013328">
    <property type="entry name" value="6PGD_dom2"/>
</dbReference>
<evidence type="ECO:0000256" key="3">
    <source>
        <dbReference type="ARBA" id="ARBA00023027"/>
    </source>
</evidence>
<comment type="caution">
    <text evidence="7">The sequence shown here is derived from an EMBL/GenBank/DDBJ whole genome shotgun (WGS) entry which is preliminary data.</text>
</comment>
<reference evidence="7 8" key="1">
    <citation type="submission" date="2016-04" db="EMBL/GenBank/DDBJ databases">
        <title>Draft genome sequence of Janthinobacterium psychrotolerans sp. nov., isolated from freshwater sediments in Denmark.</title>
        <authorList>
            <person name="Gong X."/>
            <person name="Skrivergaard S."/>
            <person name="Korsgaard B.S."/>
            <person name="Schreiber L."/>
            <person name="Marshall I.P."/>
            <person name="Finster K."/>
            <person name="Schramm A."/>
        </authorList>
    </citation>
    <scope>NUCLEOTIDE SEQUENCE [LARGE SCALE GENOMIC DNA]</scope>
    <source>
        <strain evidence="7 8">S3-2</strain>
    </source>
</reference>
<keyword evidence="2 7" id="KW-0560">Oxidoreductase</keyword>
<feature type="domain" description="3-hydroxyisobutyrate dehydrogenase-like NAD-binding" evidence="6">
    <location>
        <begin position="166"/>
        <end position="284"/>
    </location>
</feature>
<evidence type="ECO:0000313" key="7">
    <source>
        <dbReference type="EMBL" id="OBV40093.1"/>
    </source>
</evidence>
<organism evidence="7 8">
    <name type="scientific">Janthinobacterium psychrotolerans</name>
    <dbReference type="NCBI Taxonomy" id="1747903"/>
    <lineage>
        <taxon>Bacteria</taxon>
        <taxon>Pseudomonadati</taxon>
        <taxon>Pseudomonadota</taxon>
        <taxon>Betaproteobacteria</taxon>
        <taxon>Burkholderiales</taxon>
        <taxon>Oxalobacteraceae</taxon>
        <taxon>Janthinobacterium</taxon>
    </lineage>
</organism>
<evidence type="ECO:0000256" key="4">
    <source>
        <dbReference type="PIRSR" id="PIRSR000103-1"/>
    </source>
</evidence>
<evidence type="ECO:0000256" key="2">
    <source>
        <dbReference type="ARBA" id="ARBA00023002"/>
    </source>
</evidence>
<dbReference type="EC" id="1.1.1.60" evidence="7"/>
<comment type="similarity">
    <text evidence="1">Belongs to the HIBADH-related family.</text>
</comment>
<dbReference type="EC" id="1.1.1.31" evidence="7"/>
<sequence>MAKVAFIGLGVMGFPMAGHLAAGGHDVTVYNRNPARAQAWLARHKGHGAATPAAAAAGTEFVFTCIGNDNDLYQVILEEGGLLSGMAPGSILIDHTTASAEAARTIHAAAKEKGVFFLDAPVSGGQAGAENGKLTVMAGGDADAYARAESVIALFARAVTYMGPSGSGQLTKMVNQICIAGLVQALSEGIAFAENAGLDAALVVDVISKGAAQSWQLENRGKTMIERKFDFGFAVDLMRKDLGICLAEAQRNGSDLPVTTLTDQFYGEVQQAGGHRYDTSSLITRLARK</sequence>
<gene>
    <name evidence="7" type="ORF">ASR47_10146</name>
</gene>
<dbReference type="InterPro" id="IPR002204">
    <property type="entry name" value="3-OH-isobutyrate_DH-rel_CS"/>
</dbReference>
<dbReference type="InterPro" id="IPR015815">
    <property type="entry name" value="HIBADH-related"/>
</dbReference>
<dbReference type="AlphaFoldDB" id="A0A1A7C700"/>
<dbReference type="RefSeq" id="WP_065307279.1">
    <property type="nucleotide sequence ID" value="NZ_LOCQ01000049.1"/>
</dbReference>
<dbReference type="InterPro" id="IPR036291">
    <property type="entry name" value="NAD(P)-bd_dom_sf"/>
</dbReference>
<name>A0A1A7C700_9BURK</name>
<keyword evidence="8" id="KW-1185">Reference proteome</keyword>
<dbReference type="PROSITE" id="PS00895">
    <property type="entry name" value="3_HYDROXYISOBUT_DH"/>
    <property type="match status" value="1"/>
</dbReference>
<dbReference type="PATRIC" id="fig|1747903.4.peg.3718"/>
<dbReference type="Pfam" id="PF14833">
    <property type="entry name" value="NAD_binding_11"/>
    <property type="match status" value="1"/>
</dbReference>
<dbReference type="Proteomes" id="UP000092713">
    <property type="component" value="Unassembled WGS sequence"/>
</dbReference>
<evidence type="ECO:0000259" key="6">
    <source>
        <dbReference type="Pfam" id="PF14833"/>
    </source>
</evidence>
<evidence type="ECO:0000256" key="1">
    <source>
        <dbReference type="ARBA" id="ARBA00009080"/>
    </source>
</evidence>
<dbReference type="InterPro" id="IPR029154">
    <property type="entry name" value="HIBADH-like_NADP-bd"/>
</dbReference>
<dbReference type="PIRSF" id="PIRSF000103">
    <property type="entry name" value="HIBADH"/>
    <property type="match status" value="1"/>
</dbReference>
<dbReference type="GO" id="GO:0051287">
    <property type="term" value="F:NAD binding"/>
    <property type="evidence" value="ECO:0007669"/>
    <property type="project" value="InterPro"/>
</dbReference>
<dbReference type="PANTHER" id="PTHR43060">
    <property type="entry name" value="3-HYDROXYISOBUTYRATE DEHYDROGENASE-LIKE 1, MITOCHONDRIAL-RELATED"/>
    <property type="match status" value="1"/>
</dbReference>
<dbReference type="GO" id="GO:0050661">
    <property type="term" value="F:NADP binding"/>
    <property type="evidence" value="ECO:0007669"/>
    <property type="project" value="InterPro"/>
</dbReference>
<dbReference type="OrthoDB" id="9777604at2"/>
<dbReference type="InterPro" id="IPR006115">
    <property type="entry name" value="6PGDH_NADP-bd"/>
</dbReference>
<dbReference type="GO" id="GO:0016054">
    <property type="term" value="P:organic acid catabolic process"/>
    <property type="evidence" value="ECO:0007669"/>
    <property type="project" value="UniProtKB-ARBA"/>
</dbReference>
<dbReference type="SUPFAM" id="SSF48179">
    <property type="entry name" value="6-phosphogluconate dehydrogenase C-terminal domain-like"/>
    <property type="match status" value="1"/>
</dbReference>